<sequence>MRSGFMQWLSTDTAQPGRRLSLIVVISLYLVSGLLHQIACLHPTEVAATAVFSTHSVDDSTDASAISVCDRCPSCSSAVMPAPLVGRPSPDSQKASFAWASLAIALRASPDTPPPKQAV</sequence>
<evidence type="ECO:0000313" key="2">
    <source>
        <dbReference type="EMBL" id="UYO41202.1"/>
    </source>
</evidence>
<dbReference type="EMBL" id="CP076676">
    <property type="protein sequence ID" value="UYO41202.1"/>
    <property type="molecule type" value="Genomic_DNA"/>
</dbReference>
<evidence type="ECO:0008006" key="4">
    <source>
        <dbReference type="Google" id="ProtNLM"/>
    </source>
</evidence>
<proteinExistence type="predicted"/>
<dbReference type="AlphaFoldDB" id="A0AAX3E2B9"/>
<evidence type="ECO:0000313" key="3">
    <source>
        <dbReference type="Proteomes" id="UP001163166"/>
    </source>
</evidence>
<organism evidence="2 3">
    <name type="scientific">Rhodopseudomonas palustris</name>
    <dbReference type="NCBI Taxonomy" id="1076"/>
    <lineage>
        <taxon>Bacteria</taxon>
        <taxon>Pseudomonadati</taxon>
        <taxon>Pseudomonadota</taxon>
        <taxon>Alphaproteobacteria</taxon>
        <taxon>Hyphomicrobiales</taxon>
        <taxon>Nitrobacteraceae</taxon>
        <taxon>Rhodopseudomonas</taxon>
    </lineage>
</organism>
<feature type="transmembrane region" description="Helical" evidence="1">
    <location>
        <begin position="20"/>
        <end position="39"/>
    </location>
</feature>
<evidence type="ECO:0000256" key="1">
    <source>
        <dbReference type="SAM" id="Phobius"/>
    </source>
</evidence>
<reference evidence="2" key="1">
    <citation type="journal article" date="2022" name="Biol. Control">
        <title>In silico genomic analysis of Rhodopseudomonas palustris strains revealed potential biocontrol agents and crop yield enhancers.</title>
        <authorList>
            <person name="Surachat K."/>
            <person name="Kantachote D."/>
            <person name="Deachamag P."/>
            <person name="Wonglapsuwan M."/>
        </authorList>
    </citation>
    <scope>NUCLEOTIDE SEQUENCE</scope>
    <source>
        <strain evidence="2">TLS06</strain>
    </source>
</reference>
<protein>
    <recommendedName>
        <fullName evidence="4">DUF2946 domain-containing protein</fullName>
    </recommendedName>
</protein>
<dbReference type="Proteomes" id="UP001163166">
    <property type="component" value="Chromosome"/>
</dbReference>
<name>A0AAX3E2B9_RHOPL</name>
<keyword evidence="1" id="KW-0472">Membrane</keyword>
<dbReference type="RefSeq" id="WP_264075993.1">
    <property type="nucleotide sequence ID" value="NZ_CP076676.1"/>
</dbReference>
<gene>
    <name evidence="2" type="ORF">KQX62_07860</name>
</gene>
<keyword evidence="1" id="KW-0812">Transmembrane</keyword>
<accession>A0AAX3E2B9</accession>
<keyword evidence="1" id="KW-1133">Transmembrane helix</keyword>